<dbReference type="InterPro" id="IPR044837">
    <property type="entry name" value="REM16-like"/>
</dbReference>
<dbReference type="GO" id="GO:0003677">
    <property type="term" value="F:DNA binding"/>
    <property type="evidence" value="ECO:0007669"/>
    <property type="project" value="UniProtKB-KW"/>
</dbReference>
<sequence>MAKSRGRGLGRGRGQLQLSLSEDRPEFFKVFLPSTSSYQMSIPQAFVKNFINGTIPKRATLKDQMGKSWYVVLEQTDGRLCFKNGWQRFASDHSLEFGDFLIFKYNRSSLFEVKIFSKTGCKKEEAVAIGKPIPFVNVEEDSEAKHTCSRPARAGKRKHSEVGLKKNEAAAGSSEAIRHKSGRIAEINLKQSLSKKNLKERKTPGVVQYVTPKTPHFVVFISKYMRYTMNIPHAFAQKYLKEMRLDIILRVPDGSTWPVQYIFRRVKGHIRAEINKGWRAFSLDNSLKVGDVCVFESIKGVKVSFIVKIFRAAEDANCFLSPGTGGQVTQRSSSSRASTALGASSKFISENPFFTFRITSDHLKCVTAVPRAFVRKHLPKEGSIKKYTEGSAHTVMLQVANRSWPVKLILYPRSDKFSAGWSAFIRDNTLRVGDVCIFELIKRDNVVLKVNIFRCLT</sequence>
<dbReference type="InterPro" id="IPR003340">
    <property type="entry name" value="B3_DNA-bd"/>
</dbReference>
<evidence type="ECO:0000256" key="5">
    <source>
        <dbReference type="ARBA" id="ARBA00023242"/>
    </source>
</evidence>
<feature type="domain" description="TF-B3" evidence="6">
    <location>
        <begin position="369"/>
        <end position="456"/>
    </location>
</feature>
<name>A0A2N9J9U7_FAGSY</name>
<dbReference type="AlphaFoldDB" id="A0A2N9J9U7"/>
<comment type="subcellular location">
    <subcellularLocation>
        <location evidence="1">Nucleus</location>
    </subcellularLocation>
</comment>
<evidence type="ECO:0000256" key="1">
    <source>
        <dbReference type="ARBA" id="ARBA00004123"/>
    </source>
</evidence>
<feature type="domain" description="TF-B3" evidence="6">
    <location>
        <begin position="214"/>
        <end position="313"/>
    </location>
</feature>
<protein>
    <recommendedName>
        <fullName evidence="6">TF-B3 domain-containing protein</fullName>
    </recommendedName>
</protein>
<dbReference type="PANTHER" id="PTHR31391">
    <property type="entry name" value="B3 DOMAIN-CONTAINING PROTEIN OS11G0197600-RELATED"/>
    <property type="match status" value="1"/>
</dbReference>
<keyword evidence="4" id="KW-0804">Transcription</keyword>
<dbReference type="SMART" id="SM01019">
    <property type="entry name" value="B3"/>
    <property type="match status" value="3"/>
</dbReference>
<dbReference type="Gene3D" id="2.40.330.10">
    <property type="entry name" value="DNA-binding pseudobarrel domain"/>
    <property type="match status" value="3"/>
</dbReference>
<gene>
    <name evidence="7" type="ORF">FSB_LOCUS61989</name>
</gene>
<keyword evidence="2" id="KW-0805">Transcription regulation</keyword>
<dbReference type="InterPro" id="IPR015300">
    <property type="entry name" value="DNA-bd_pseudobarrel_sf"/>
</dbReference>
<organism evidence="7">
    <name type="scientific">Fagus sylvatica</name>
    <name type="common">Beechnut</name>
    <dbReference type="NCBI Taxonomy" id="28930"/>
    <lineage>
        <taxon>Eukaryota</taxon>
        <taxon>Viridiplantae</taxon>
        <taxon>Streptophyta</taxon>
        <taxon>Embryophyta</taxon>
        <taxon>Tracheophyta</taxon>
        <taxon>Spermatophyta</taxon>
        <taxon>Magnoliopsida</taxon>
        <taxon>eudicotyledons</taxon>
        <taxon>Gunneridae</taxon>
        <taxon>Pentapetalae</taxon>
        <taxon>rosids</taxon>
        <taxon>fabids</taxon>
        <taxon>Fagales</taxon>
        <taxon>Fagaceae</taxon>
        <taxon>Fagus</taxon>
    </lineage>
</organism>
<dbReference type="EMBL" id="OIVN01006490">
    <property type="protein sequence ID" value="SPD34107.1"/>
    <property type="molecule type" value="Genomic_DNA"/>
</dbReference>
<evidence type="ECO:0000256" key="3">
    <source>
        <dbReference type="ARBA" id="ARBA00023125"/>
    </source>
</evidence>
<dbReference type="CDD" id="cd10017">
    <property type="entry name" value="B3_DNA"/>
    <property type="match status" value="3"/>
</dbReference>
<accession>A0A2N9J9U7</accession>
<proteinExistence type="predicted"/>
<feature type="domain" description="TF-B3" evidence="6">
    <location>
        <begin position="25"/>
        <end position="119"/>
    </location>
</feature>
<dbReference type="PROSITE" id="PS50863">
    <property type="entry name" value="B3"/>
    <property type="match status" value="3"/>
</dbReference>
<keyword evidence="3" id="KW-0238">DNA-binding</keyword>
<dbReference type="GO" id="GO:0005634">
    <property type="term" value="C:nucleus"/>
    <property type="evidence" value="ECO:0007669"/>
    <property type="project" value="UniProtKB-SubCell"/>
</dbReference>
<evidence type="ECO:0000256" key="4">
    <source>
        <dbReference type="ARBA" id="ARBA00023163"/>
    </source>
</evidence>
<evidence type="ECO:0000259" key="6">
    <source>
        <dbReference type="PROSITE" id="PS50863"/>
    </source>
</evidence>
<dbReference type="PANTHER" id="PTHR31391:SF157">
    <property type="entry name" value="B3 DOMAIN-CONTAINING PROTEIN REM16"/>
    <property type="match status" value="1"/>
</dbReference>
<reference evidence="7" key="1">
    <citation type="submission" date="2018-02" db="EMBL/GenBank/DDBJ databases">
        <authorList>
            <person name="Cohen D.B."/>
            <person name="Kent A.D."/>
        </authorList>
    </citation>
    <scope>NUCLEOTIDE SEQUENCE</scope>
</reference>
<evidence type="ECO:0000256" key="2">
    <source>
        <dbReference type="ARBA" id="ARBA00023015"/>
    </source>
</evidence>
<keyword evidence="5" id="KW-0539">Nucleus</keyword>
<dbReference type="Pfam" id="PF02362">
    <property type="entry name" value="B3"/>
    <property type="match status" value="3"/>
</dbReference>
<evidence type="ECO:0000313" key="7">
    <source>
        <dbReference type="EMBL" id="SPD34107.1"/>
    </source>
</evidence>
<dbReference type="SUPFAM" id="SSF101936">
    <property type="entry name" value="DNA-binding pseudobarrel domain"/>
    <property type="match status" value="3"/>
</dbReference>